<dbReference type="Gene3D" id="2.10.109.10">
    <property type="entry name" value="Umud Fragment, subunit A"/>
    <property type="match status" value="1"/>
</dbReference>
<protein>
    <submittedName>
        <fullName evidence="9">Repressor LexA</fullName>
    </submittedName>
</protein>
<dbReference type="InterPro" id="IPR036286">
    <property type="entry name" value="LexA/Signal_pep-like_sf"/>
</dbReference>
<evidence type="ECO:0000256" key="2">
    <source>
        <dbReference type="ARBA" id="ARBA00022763"/>
    </source>
</evidence>
<keyword evidence="10" id="KW-1185">Reference proteome</keyword>
<dbReference type="InterPro" id="IPR006197">
    <property type="entry name" value="Peptidase_S24_LexA"/>
</dbReference>
<dbReference type="AlphaFoldDB" id="A0A1I4Y3B3"/>
<dbReference type="GO" id="GO:0006355">
    <property type="term" value="P:regulation of DNA-templated transcription"/>
    <property type="evidence" value="ECO:0007669"/>
    <property type="project" value="InterPro"/>
</dbReference>
<evidence type="ECO:0000259" key="8">
    <source>
        <dbReference type="Pfam" id="PF00717"/>
    </source>
</evidence>
<organism evidence="9 10">
    <name type="scientific">Formivibrio citricus</name>
    <dbReference type="NCBI Taxonomy" id="83765"/>
    <lineage>
        <taxon>Bacteria</taxon>
        <taxon>Pseudomonadati</taxon>
        <taxon>Pseudomonadota</taxon>
        <taxon>Betaproteobacteria</taxon>
        <taxon>Neisseriales</taxon>
        <taxon>Chitinibacteraceae</taxon>
        <taxon>Formivibrio</taxon>
    </lineage>
</organism>
<dbReference type="InterPro" id="IPR039418">
    <property type="entry name" value="LexA-like"/>
</dbReference>
<dbReference type="InterPro" id="IPR050077">
    <property type="entry name" value="LexA_repressor"/>
</dbReference>
<evidence type="ECO:0000256" key="7">
    <source>
        <dbReference type="RuleBase" id="RU003991"/>
    </source>
</evidence>
<reference evidence="10" key="1">
    <citation type="submission" date="2016-10" db="EMBL/GenBank/DDBJ databases">
        <authorList>
            <person name="Varghese N."/>
            <person name="Submissions S."/>
        </authorList>
    </citation>
    <scope>NUCLEOTIDE SEQUENCE [LARGE SCALE GENOMIC DNA]</scope>
    <source>
        <strain evidence="10">DSM 6150</strain>
    </source>
</reference>
<sequence length="202" mass="22321">MFQTGIVMAHQNRDQEYLGKLQDYFSQYRNLPSYAVIGNLLGMASKSAVSALVKRLTLAGYIEMTPDKRLAPTKRFFERELADFPVPAGLPAAANDAMSESLTIDEYLIPRPSSTVLVKVKGDSMIEAGIHDGDIAIVEKRHAASLGDKVIAIVDGEYTLKTLAKDKQGFLLQPENADYAPIRPQEGLEIYGVMVGLIRKYR</sequence>
<dbReference type="PANTHER" id="PTHR33516">
    <property type="entry name" value="LEXA REPRESSOR"/>
    <property type="match status" value="1"/>
</dbReference>
<dbReference type="EMBL" id="FOVE01000007">
    <property type="protein sequence ID" value="SFN32465.1"/>
    <property type="molecule type" value="Genomic_DNA"/>
</dbReference>
<dbReference type="STRING" id="83765.SAMN05660284_01191"/>
<evidence type="ECO:0000256" key="6">
    <source>
        <dbReference type="ARBA" id="ARBA00023236"/>
    </source>
</evidence>
<name>A0A1I4Y3B3_9NEIS</name>
<dbReference type="Gene3D" id="1.10.10.10">
    <property type="entry name" value="Winged helix-like DNA-binding domain superfamily/Winged helix DNA-binding domain"/>
    <property type="match status" value="1"/>
</dbReference>
<comment type="similarity">
    <text evidence="1 7">Belongs to the peptidase S24 family.</text>
</comment>
<dbReference type="PANTHER" id="PTHR33516:SF2">
    <property type="entry name" value="LEXA REPRESSOR-RELATED"/>
    <property type="match status" value="1"/>
</dbReference>
<dbReference type="Pfam" id="PF00717">
    <property type="entry name" value="Peptidase_S24"/>
    <property type="match status" value="1"/>
</dbReference>
<dbReference type="SUPFAM" id="SSF46785">
    <property type="entry name" value="Winged helix' DNA-binding domain"/>
    <property type="match status" value="1"/>
</dbReference>
<evidence type="ECO:0000313" key="10">
    <source>
        <dbReference type="Proteomes" id="UP000242869"/>
    </source>
</evidence>
<dbReference type="PRINTS" id="PR00726">
    <property type="entry name" value="LEXASERPTASE"/>
</dbReference>
<dbReference type="InterPro" id="IPR036390">
    <property type="entry name" value="WH_DNA-bd_sf"/>
</dbReference>
<dbReference type="InterPro" id="IPR036388">
    <property type="entry name" value="WH-like_DNA-bd_sf"/>
</dbReference>
<dbReference type="GO" id="GO:0003677">
    <property type="term" value="F:DNA binding"/>
    <property type="evidence" value="ECO:0007669"/>
    <property type="project" value="InterPro"/>
</dbReference>
<keyword evidence="3 7" id="KW-0378">Hydrolase</keyword>
<evidence type="ECO:0000313" key="9">
    <source>
        <dbReference type="EMBL" id="SFN32465.1"/>
    </source>
</evidence>
<proteinExistence type="inferred from homology"/>
<keyword evidence="6" id="KW-0742">SOS response</keyword>
<evidence type="ECO:0000256" key="1">
    <source>
        <dbReference type="ARBA" id="ARBA00007484"/>
    </source>
</evidence>
<dbReference type="GO" id="GO:0009432">
    <property type="term" value="P:SOS response"/>
    <property type="evidence" value="ECO:0007669"/>
    <property type="project" value="UniProtKB-KW"/>
</dbReference>
<feature type="domain" description="Peptidase S24/S26A/S26B/S26C" evidence="8">
    <location>
        <begin position="86"/>
        <end position="195"/>
    </location>
</feature>
<keyword evidence="2" id="KW-0227">DNA damage</keyword>
<accession>A0A1I4Y3B3</accession>
<evidence type="ECO:0000256" key="3">
    <source>
        <dbReference type="ARBA" id="ARBA00022801"/>
    </source>
</evidence>
<dbReference type="GO" id="GO:0016787">
    <property type="term" value="F:hydrolase activity"/>
    <property type="evidence" value="ECO:0007669"/>
    <property type="project" value="UniProtKB-KW"/>
</dbReference>
<evidence type="ECO:0000256" key="4">
    <source>
        <dbReference type="ARBA" id="ARBA00022813"/>
    </source>
</evidence>
<dbReference type="Proteomes" id="UP000242869">
    <property type="component" value="Unassembled WGS sequence"/>
</dbReference>
<dbReference type="GO" id="GO:0006281">
    <property type="term" value="P:DNA repair"/>
    <property type="evidence" value="ECO:0007669"/>
    <property type="project" value="UniProtKB-KW"/>
</dbReference>
<dbReference type="InterPro" id="IPR015927">
    <property type="entry name" value="Peptidase_S24_S26A/B/C"/>
</dbReference>
<evidence type="ECO:0000256" key="5">
    <source>
        <dbReference type="ARBA" id="ARBA00023204"/>
    </source>
</evidence>
<keyword evidence="4 7" id="KW-0068">Autocatalytic cleavage</keyword>
<gene>
    <name evidence="9" type="ORF">SAMN05660284_01191</name>
</gene>
<dbReference type="CDD" id="cd06529">
    <property type="entry name" value="S24_LexA-like"/>
    <property type="match status" value="1"/>
</dbReference>
<keyword evidence="5" id="KW-0234">DNA repair</keyword>
<dbReference type="SUPFAM" id="SSF51306">
    <property type="entry name" value="LexA/Signal peptidase"/>
    <property type="match status" value="1"/>
</dbReference>